<name>A0A2A9NYJ4_9AGAR</name>
<dbReference type="STRING" id="703135.A0A2A9NYJ4"/>
<protein>
    <recommendedName>
        <fullName evidence="4">Histone deacetylase complex subunit SAP30 Sin3 binding domain-containing protein</fullName>
    </recommendedName>
</protein>
<keyword evidence="3" id="KW-1185">Reference proteome</keyword>
<proteinExistence type="predicted"/>
<feature type="region of interest" description="Disordered" evidence="1">
    <location>
        <begin position="1"/>
        <end position="72"/>
    </location>
</feature>
<dbReference type="Proteomes" id="UP000242287">
    <property type="component" value="Unassembled WGS sequence"/>
</dbReference>
<feature type="compositionally biased region" description="Basic and acidic residues" evidence="1">
    <location>
        <begin position="53"/>
        <end position="63"/>
    </location>
</feature>
<reference evidence="2 3" key="1">
    <citation type="submission" date="2014-02" db="EMBL/GenBank/DDBJ databases">
        <title>Transposable element dynamics among asymbiotic and ectomycorrhizal Amanita fungi.</title>
        <authorList>
            <consortium name="DOE Joint Genome Institute"/>
            <person name="Hess J."/>
            <person name="Skrede I."/>
            <person name="Wolfe B."/>
            <person name="LaButti K."/>
            <person name="Ohm R.A."/>
            <person name="Grigoriev I.V."/>
            <person name="Pringle A."/>
        </authorList>
    </citation>
    <scope>NUCLEOTIDE SEQUENCE [LARGE SCALE GENOMIC DNA]</scope>
    <source>
        <strain evidence="2 3">SKay4041</strain>
    </source>
</reference>
<evidence type="ECO:0008006" key="4">
    <source>
        <dbReference type="Google" id="ProtNLM"/>
    </source>
</evidence>
<evidence type="ECO:0000313" key="2">
    <source>
        <dbReference type="EMBL" id="PFH54684.1"/>
    </source>
</evidence>
<accession>A0A2A9NYJ4</accession>
<feature type="region of interest" description="Disordered" evidence="1">
    <location>
        <begin position="147"/>
        <end position="167"/>
    </location>
</feature>
<evidence type="ECO:0000313" key="3">
    <source>
        <dbReference type="Proteomes" id="UP000242287"/>
    </source>
</evidence>
<gene>
    <name evidence="2" type="ORF">AMATHDRAFT_72449</name>
</gene>
<feature type="compositionally biased region" description="Low complexity" evidence="1">
    <location>
        <begin position="30"/>
        <end position="52"/>
    </location>
</feature>
<evidence type="ECO:0000256" key="1">
    <source>
        <dbReference type="SAM" id="MobiDB-lite"/>
    </source>
</evidence>
<dbReference type="AlphaFoldDB" id="A0A2A9NYJ4"/>
<sequence>MSTQLQNSLHPPPPPPRSRPQQRKKPNDDAPYAGPSAASMAAASVSSQAAKRQAADRAEGEPRNKRKKMEVAMNNQNRTILDQLSEPKSSLVEFNKLSTMELLRYLTQFNIVPMVRPSPLLADDPPPPFVLANPIRDAPREVSPLAVATATNRPRREIKEPRRRSSRLLEEDMASRIPILADIDEVHNVLASVAERHFRETLTVSGREEVDTLASFMCAVEKARVLRIRG</sequence>
<dbReference type="EMBL" id="KZ301969">
    <property type="protein sequence ID" value="PFH54684.1"/>
    <property type="molecule type" value="Genomic_DNA"/>
</dbReference>
<dbReference type="OrthoDB" id="3361956at2759"/>
<organism evidence="2 3">
    <name type="scientific">Amanita thiersii Skay4041</name>
    <dbReference type="NCBI Taxonomy" id="703135"/>
    <lineage>
        <taxon>Eukaryota</taxon>
        <taxon>Fungi</taxon>
        <taxon>Dikarya</taxon>
        <taxon>Basidiomycota</taxon>
        <taxon>Agaricomycotina</taxon>
        <taxon>Agaricomycetes</taxon>
        <taxon>Agaricomycetidae</taxon>
        <taxon>Agaricales</taxon>
        <taxon>Pluteineae</taxon>
        <taxon>Amanitaceae</taxon>
        <taxon>Amanita</taxon>
    </lineage>
</organism>